<feature type="domain" description="Mammalian cell entry C-terminal" evidence="3">
    <location>
        <begin position="125"/>
        <end position="303"/>
    </location>
</feature>
<dbReference type="Pfam" id="PF02470">
    <property type="entry name" value="MlaD"/>
    <property type="match status" value="1"/>
</dbReference>
<feature type="domain" description="Mce/MlaD" evidence="2">
    <location>
        <begin position="39"/>
        <end position="114"/>
    </location>
</feature>
<keyword evidence="5" id="KW-1185">Reference proteome</keyword>
<proteinExistence type="predicted"/>
<sequence length="402" mass="42392">MLSRRVRVQVVLFVVIALATTAFVGANYAGLGRLFGSGSYTVKLELAEGGGLFTNGEVTYRGVAVGRVGELRLTVTGMEADLLIDDAAPPIPADSRAVVANRSAVGEQYVDLQPRTADAPYLDGSSVIRRESTTLPLPVNSLLTDLDSFTASVPTQDLRTVVNELDDALRGAGPDLQTLMDSATTFTQEASSHLPQTSKLIGDGATVLRTQLDSSGEWRSFSSNARVFAQQLASSDGDLRRLITAAPPAASELGGLLKENDPGLPILLANLLTTARVFGTRTPAEEQLLSDMPRAVAAVGSALTDQGDQLRMGLVLNFNDPPPCRQGYEKTPRRPSDDLSPMPFNTDAACTLPYGDPSSVRGSQNAPHPPVPAAVLPGGLTGPLGLGTQATATSLEEMLWLR</sequence>
<accession>A0A1H4PN22</accession>
<dbReference type="Pfam" id="PF11887">
    <property type="entry name" value="Mce4_CUP1"/>
    <property type="match status" value="1"/>
</dbReference>
<evidence type="ECO:0000259" key="2">
    <source>
        <dbReference type="Pfam" id="PF02470"/>
    </source>
</evidence>
<feature type="region of interest" description="Disordered" evidence="1">
    <location>
        <begin position="321"/>
        <end position="348"/>
    </location>
</feature>
<dbReference type="EMBL" id="FNSO01000004">
    <property type="protein sequence ID" value="SEC08634.1"/>
    <property type="molecule type" value="Genomic_DNA"/>
</dbReference>
<dbReference type="RefSeq" id="WP_091306403.1">
    <property type="nucleotide sequence ID" value="NZ_FNSO01000004.1"/>
</dbReference>
<dbReference type="GO" id="GO:0005576">
    <property type="term" value="C:extracellular region"/>
    <property type="evidence" value="ECO:0007669"/>
    <property type="project" value="TreeGrafter"/>
</dbReference>
<dbReference type="InterPro" id="IPR052336">
    <property type="entry name" value="MlaD_Phospholipid_Transporter"/>
</dbReference>
<reference evidence="5" key="1">
    <citation type="submission" date="2016-10" db="EMBL/GenBank/DDBJ databases">
        <authorList>
            <person name="Varghese N."/>
            <person name="Submissions S."/>
        </authorList>
    </citation>
    <scope>NUCLEOTIDE SEQUENCE [LARGE SCALE GENOMIC DNA]</scope>
    <source>
        <strain evidence="5">DSM 44544</strain>
    </source>
</reference>
<evidence type="ECO:0000256" key="1">
    <source>
        <dbReference type="SAM" id="MobiDB-lite"/>
    </source>
</evidence>
<dbReference type="Proteomes" id="UP000199622">
    <property type="component" value="Unassembled WGS sequence"/>
</dbReference>
<organism evidence="4 5">
    <name type="scientific">Amycolatopsis tolypomycina</name>
    <dbReference type="NCBI Taxonomy" id="208445"/>
    <lineage>
        <taxon>Bacteria</taxon>
        <taxon>Bacillati</taxon>
        <taxon>Actinomycetota</taxon>
        <taxon>Actinomycetes</taxon>
        <taxon>Pseudonocardiales</taxon>
        <taxon>Pseudonocardiaceae</taxon>
        <taxon>Amycolatopsis</taxon>
    </lineage>
</organism>
<dbReference type="NCBIfam" id="TIGR00996">
    <property type="entry name" value="Mtu_fam_mce"/>
    <property type="match status" value="1"/>
</dbReference>
<dbReference type="InterPro" id="IPR005693">
    <property type="entry name" value="Mce"/>
</dbReference>
<name>A0A1H4PN22_9PSEU</name>
<evidence type="ECO:0000313" key="5">
    <source>
        <dbReference type="Proteomes" id="UP000199622"/>
    </source>
</evidence>
<dbReference type="AlphaFoldDB" id="A0A1H4PN22"/>
<gene>
    <name evidence="4" type="ORF">SAMN04489727_2506</name>
</gene>
<feature type="compositionally biased region" description="Basic and acidic residues" evidence="1">
    <location>
        <begin position="327"/>
        <end position="337"/>
    </location>
</feature>
<evidence type="ECO:0000313" key="4">
    <source>
        <dbReference type="EMBL" id="SEC08634.1"/>
    </source>
</evidence>
<evidence type="ECO:0000259" key="3">
    <source>
        <dbReference type="Pfam" id="PF11887"/>
    </source>
</evidence>
<protein>
    <submittedName>
        <fullName evidence="4">Phospholipid/cholesterol/gamma-HCH transport system substrate-binding protein</fullName>
    </submittedName>
</protein>
<dbReference type="PANTHER" id="PTHR33371">
    <property type="entry name" value="INTERMEMBRANE PHOSPHOLIPID TRANSPORT SYSTEM BINDING PROTEIN MLAD-RELATED"/>
    <property type="match status" value="1"/>
</dbReference>
<dbReference type="OrthoDB" id="4741753at2"/>
<dbReference type="PANTHER" id="PTHR33371:SF16">
    <property type="entry name" value="MCE-FAMILY PROTEIN MCE3F"/>
    <property type="match status" value="1"/>
</dbReference>
<dbReference type="InterPro" id="IPR003399">
    <property type="entry name" value="Mce/MlaD"/>
</dbReference>
<dbReference type="InterPro" id="IPR024516">
    <property type="entry name" value="Mce_C"/>
</dbReference>
<dbReference type="STRING" id="208445.SAMN04489727_2506"/>